<dbReference type="GO" id="GO:0030150">
    <property type="term" value="P:protein import into mitochondrial matrix"/>
    <property type="evidence" value="ECO:0000318"/>
    <property type="project" value="GO_Central"/>
</dbReference>
<protein>
    <submittedName>
        <fullName evidence="11 12">Uncharacterized protein</fullName>
    </submittedName>
</protein>
<evidence type="ECO:0000256" key="9">
    <source>
        <dbReference type="ARBA" id="ARBA00023128"/>
    </source>
</evidence>
<evidence type="ECO:0000256" key="1">
    <source>
        <dbReference type="ARBA" id="ARBA00004448"/>
    </source>
</evidence>
<reference evidence="12" key="3">
    <citation type="submission" date="2018-08" db="UniProtKB">
        <authorList>
            <consortium name="EnsemblPlants"/>
        </authorList>
    </citation>
    <scope>IDENTIFICATION</scope>
    <source>
        <strain evidence="12">cv. Bd21</strain>
    </source>
</reference>
<proteinExistence type="inferred from homology"/>
<sequence length="197" mass="21037">MSPSERDPCPDCILDSAGSTWYFLKGLRNSPNGTRLTGGIESVRMNVPRLAGSFAVWGGLYSAMDCTMVFVRRKEDPWNSIIAGAATGGILSLREGLRAAGRSALFVGALCAFMDGASLMHSRVVAEQQNLPPLPADNPNLDATVAAEEGGLPSRVGSWIGSPFGKEVEVKKTNDTVSKNLESFETPSPPIPSFEYK</sequence>
<dbReference type="GO" id="GO:0005744">
    <property type="term" value="C:TIM23 mitochondrial import inner membrane translocase complex"/>
    <property type="evidence" value="ECO:0000318"/>
    <property type="project" value="GO_Central"/>
</dbReference>
<keyword evidence="3" id="KW-0813">Transport</keyword>
<keyword evidence="6" id="KW-0653">Protein transport</keyword>
<keyword evidence="7" id="KW-1133">Transmembrane helix</keyword>
<evidence type="ECO:0000256" key="10">
    <source>
        <dbReference type="ARBA" id="ARBA00023136"/>
    </source>
</evidence>
<dbReference type="OrthoDB" id="2261329at2759"/>
<evidence type="ECO:0000256" key="2">
    <source>
        <dbReference type="ARBA" id="ARBA00008444"/>
    </source>
</evidence>
<keyword evidence="10" id="KW-0472">Membrane</keyword>
<keyword evidence="5" id="KW-0999">Mitochondrion inner membrane</keyword>
<evidence type="ECO:0000256" key="5">
    <source>
        <dbReference type="ARBA" id="ARBA00022792"/>
    </source>
</evidence>
<dbReference type="Gramene" id="KQK15340">
    <property type="protein sequence ID" value="KQK15340"/>
    <property type="gene ID" value="BRADI_1g22025v3"/>
</dbReference>
<dbReference type="EMBL" id="CM000880">
    <property type="protein sequence ID" value="KQK15340.1"/>
    <property type="molecule type" value="Genomic_DNA"/>
</dbReference>
<dbReference type="InParanoid" id="A0A0Q3JTF7"/>
<dbReference type="Proteomes" id="UP000008810">
    <property type="component" value="Chromosome 1"/>
</dbReference>
<dbReference type="PANTHER" id="PTHR10485">
    <property type="entry name" value="MITOCHONDRIAL IMPORT INNER MEMBRANE TRANSLOCASE SUBUNIT TIM-17"/>
    <property type="match status" value="1"/>
</dbReference>
<organism evidence="11">
    <name type="scientific">Brachypodium distachyon</name>
    <name type="common">Purple false brome</name>
    <name type="synonym">Trachynia distachya</name>
    <dbReference type="NCBI Taxonomy" id="15368"/>
    <lineage>
        <taxon>Eukaryota</taxon>
        <taxon>Viridiplantae</taxon>
        <taxon>Streptophyta</taxon>
        <taxon>Embryophyta</taxon>
        <taxon>Tracheophyta</taxon>
        <taxon>Spermatophyta</taxon>
        <taxon>Magnoliopsida</taxon>
        <taxon>Liliopsida</taxon>
        <taxon>Poales</taxon>
        <taxon>Poaceae</taxon>
        <taxon>BOP clade</taxon>
        <taxon>Pooideae</taxon>
        <taxon>Stipodae</taxon>
        <taxon>Brachypodieae</taxon>
        <taxon>Brachypodium</taxon>
    </lineage>
</organism>
<dbReference type="Pfam" id="PF02466">
    <property type="entry name" value="Tim17"/>
    <property type="match status" value="1"/>
</dbReference>
<evidence type="ECO:0000313" key="11">
    <source>
        <dbReference type="EMBL" id="KQK15340.1"/>
    </source>
</evidence>
<evidence type="ECO:0000256" key="6">
    <source>
        <dbReference type="ARBA" id="ARBA00022927"/>
    </source>
</evidence>
<keyword evidence="4" id="KW-0812">Transmembrane</keyword>
<reference evidence="11 12" key="1">
    <citation type="journal article" date="2010" name="Nature">
        <title>Genome sequencing and analysis of the model grass Brachypodium distachyon.</title>
        <authorList>
            <consortium name="International Brachypodium Initiative"/>
        </authorList>
    </citation>
    <scope>NUCLEOTIDE SEQUENCE [LARGE SCALE GENOMIC DNA]</scope>
    <source>
        <strain evidence="11 12">Bd21</strain>
    </source>
</reference>
<dbReference type="PANTHER" id="PTHR10485:SF0">
    <property type="entry name" value="AT05822P-RELATED"/>
    <property type="match status" value="1"/>
</dbReference>
<keyword evidence="13" id="KW-1185">Reference proteome</keyword>
<accession>A0A0Q3JTF7</accession>
<name>A0A0Q3JTF7_BRADI</name>
<evidence type="ECO:0000313" key="13">
    <source>
        <dbReference type="Proteomes" id="UP000008810"/>
    </source>
</evidence>
<comment type="similarity">
    <text evidence="2">Belongs to the Tim17/Tim22/Tim23 family.</text>
</comment>
<evidence type="ECO:0000256" key="8">
    <source>
        <dbReference type="ARBA" id="ARBA00023010"/>
    </source>
</evidence>
<dbReference type="STRING" id="15368.A0A0Q3JTF7"/>
<evidence type="ECO:0000313" key="12">
    <source>
        <dbReference type="EnsemblPlants" id="KQK15340"/>
    </source>
</evidence>
<evidence type="ECO:0000256" key="4">
    <source>
        <dbReference type="ARBA" id="ARBA00022692"/>
    </source>
</evidence>
<gene>
    <name evidence="11" type="ORF">BRADI_1g22025v3</name>
</gene>
<evidence type="ECO:0000256" key="3">
    <source>
        <dbReference type="ARBA" id="ARBA00022448"/>
    </source>
</evidence>
<reference evidence="11" key="2">
    <citation type="submission" date="2017-06" db="EMBL/GenBank/DDBJ databases">
        <title>WGS assembly of Brachypodium distachyon.</title>
        <authorList>
            <consortium name="The International Brachypodium Initiative"/>
            <person name="Lucas S."/>
            <person name="Harmon-Smith M."/>
            <person name="Lail K."/>
            <person name="Tice H."/>
            <person name="Grimwood J."/>
            <person name="Bruce D."/>
            <person name="Barry K."/>
            <person name="Shu S."/>
            <person name="Lindquist E."/>
            <person name="Wang M."/>
            <person name="Pitluck S."/>
            <person name="Vogel J.P."/>
            <person name="Garvin D.F."/>
            <person name="Mockler T.C."/>
            <person name="Schmutz J."/>
            <person name="Rokhsar D."/>
            <person name="Bevan M.W."/>
        </authorList>
    </citation>
    <scope>NUCLEOTIDE SEQUENCE</scope>
    <source>
        <strain evidence="11">Bd21</strain>
    </source>
</reference>
<dbReference type="EnsemblPlants" id="KQK15340">
    <property type="protein sequence ID" value="KQK15340"/>
    <property type="gene ID" value="BRADI_1g22025v3"/>
</dbReference>
<keyword evidence="9" id="KW-0496">Mitochondrion</keyword>
<keyword evidence="8" id="KW-0811">Translocation</keyword>
<comment type="subcellular location">
    <subcellularLocation>
        <location evidence="1">Mitochondrion inner membrane</location>
        <topology evidence="1">Multi-pass membrane protein</topology>
    </subcellularLocation>
</comment>
<evidence type="ECO:0000256" key="7">
    <source>
        <dbReference type="ARBA" id="ARBA00022989"/>
    </source>
</evidence>
<dbReference type="AlphaFoldDB" id="A0A0Q3JTF7"/>